<dbReference type="EMBL" id="JANPWB010000009">
    <property type="protein sequence ID" value="KAJ1153092.1"/>
    <property type="molecule type" value="Genomic_DNA"/>
</dbReference>
<evidence type="ECO:0000313" key="3">
    <source>
        <dbReference type="Proteomes" id="UP001066276"/>
    </source>
</evidence>
<evidence type="ECO:0000256" key="1">
    <source>
        <dbReference type="SAM" id="MobiDB-lite"/>
    </source>
</evidence>
<proteinExistence type="predicted"/>
<gene>
    <name evidence="2" type="ORF">NDU88_005859</name>
</gene>
<keyword evidence="3" id="KW-1185">Reference proteome</keyword>
<evidence type="ECO:0000313" key="2">
    <source>
        <dbReference type="EMBL" id="KAJ1153092.1"/>
    </source>
</evidence>
<dbReference type="AlphaFoldDB" id="A0AAV7RNF3"/>
<protein>
    <submittedName>
        <fullName evidence="2">Uncharacterized protein</fullName>
    </submittedName>
</protein>
<reference evidence="2" key="1">
    <citation type="journal article" date="2022" name="bioRxiv">
        <title>Sequencing and chromosome-scale assembly of the giantPleurodeles waltlgenome.</title>
        <authorList>
            <person name="Brown T."/>
            <person name="Elewa A."/>
            <person name="Iarovenko S."/>
            <person name="Subramanian E."/>
            <person name="Araus A.J."/>
            <person name="Petzold A."/>
            <person name="Susuki M."/>
            <person name="Suzuki K.-i.T."/>
            <person name="Hayashi T."/>
            <person name="Toyoda A."/>
            <person name="Oliveira C."/>
            <person name="Osipova E."/>
            <person name="Leigh N.D."/>
            <person name="Simon A."/>
            <person name="Yun M.H."/>
        </authorList>
    </citation>
    <scope>NUCLEOTIDE SEQUENCE</scope>
    <source>
        <strain evidence="2">20211129_DDA</strain>
        <tissue evidence="2">Liver</tissue>
    </source>
</reference>
<name>A0AAV7RNF3_PLEWA</name>
<feature type="region of interest" description="Disordered" evidence="1">
    <location>
        <begin position="1"/>
        <end position="32"/>
    </location>
</feature>
<sequence>MRVRPGRLRRAESAPQRRAAWPLDDREDRVDPGTGGEVECSDLCWCGGALLMHGGCGTPQLWDLEPA</sequence>
<comment type="caution">
    <text evidence="2">The sequence shown here is derived from an EMBL/GenBank/DDBJ whole genome shotgun (WGS) entry which is preliminary data.</text>
</comment>
<organism evidence="2 3">
    <name type="scientific">Pleurodeles waltl</name>
    <name type="common">Iberian ribbed newt</name>
    <dbReference type="NCBI Taxonomy" id="8319"/>
    <lineage>
        <taxon>Eukaryota</taxon>
        <taxon>Metazoa</taxon>
        <taxon>Chordata</taxon>
        <taxon>Craniata</taxon>
        <taxon>Vertebrata</taxon>
        <taxon>Euteleostomi</taxon>
        <taxon>Amphibia</taxon>
        <taxon>Batrachia</taxon>
        <taxon>Caudata</taxon>
        <taxon>Salamandroidea</taxon>
        <taxon>Salamandridae</taxon>
        <taxon>Pleurodelinae</taxon>
        <taxon>Pleurodeles</taxon>
    </lineage>
</organism>
<dbReference type="Proteomes" id="UP001066276">
    <property type="component" value="Chromosome 5"/>
</dbReference>
<accession>A0AAV7RNF3</accession>